<feature type="transmembrane region" description="Helical" evidence="1">
    <location>
        <begin position="67"/>
        <end position="85"/>
    </location>
</feature>
<keyword evidence="1" id="KW-1133">Transmembrane helix</keyword>
<keyword evidence="1" id="KW-0472">Membrane</keyword>
<sequence>MENKKISDFLFHGYIISLIATFLLVIWVKFQPINSMYWLLTPLIPAIILSIFILFSTNSQLRNIIKLCNDAILYSISALTASLLILKTLPPVKIDLFQTLMTNIFGYILLLAYTILLIIKASIAASESIDNFKSYRSSSQNTHQKEPLQ</sequence>
<keyword evidence="3" id="KW-1185">Reference proteome</keyword>
<dbReference type="EMBL" id="CP142124">
    <property type="protein sequence ID" value="WRW30458.1"/>
    <property type="molecule type" value="Genomic_DNA"/>
</dbReference>
<dbReference type="RefSeq" id="WP_163387558.1">
    <property type="nucleotide sequence ID" value="NZ_CP142124.1"/>
</dbReference>
<organism evidence="2 3">
    <name type="scientific">Enterobacter wuhouensis</name>
    <dbReference type="NCBI Taxonomy" id="2529381"/>
    <lineage>
        <taxon>Bacteria</taxon>
        <taxon>Pseudomonadati</taxon>
        <taxon>Pseudomonadota</taxon>
        <taxon>Gammaproteobacteria</taxon>
        <taxon>Enterobacterales</taxon>
        <taxon>Enterobacteriaceae</taxon>
        <taxon>Enterobacter</taxon>
    </lineage>
</organism>
<feature type="transmembrane region" description="Helical" evidence="1">
    <location>
        <begin position="105"/>
        <end position="126"/>
    </location>
</feature>
<accession>A0ABZ1DCY6</accession>
<feature type="transmembrane region" description="Helical" evidence="1">
    <location>
        <begin position="9"/>
        <end position="30"/>
    </location>
</feature>
<evidence type="ECO:0000313" key="2">
    <source>
        <dbReference type="EMBL" id="WRW30458.1"/>
    </source>
</evidence>
<evidence type="ECO:0000256" key="1">
    <source>
        <dbReference type="SAM" id="Phobius"/>
    </source>
</evidence>
<proteinExistence type="predicted"/>
<gene>
    <name evidence="2" type="ORF">VPX56_16900</name>
</gene>
<feature type="transmembrane region" description="Helical" evidence="1">
    <location>
        <begin position="36"/>
        <end position="55"/>
    </location>
</feature>
<protein>
    <submittedName>
        <fullName evidence="2">Uncharacterized protein</fullName>
    </submittedName>
</protein>
<name>A0ABZ1DCY6_9ENTR</name>
<keyword evidence="1" id="KW-0812">Transmembrane</keyword>
<dbReference type="Proteomes" id="UP001330482">
    <property type="component" value="Chromosome"/>
</dbReference>
<reference evidence="2 3" key="1">
    <citation type="submission" date="2024-01" db="EMBL/GenBank/DDBJ databases">
        <title>AV1 has a protective and therapeutic effect against plant viruses.</title>
        <authorList>
            <person name="Wang F."/>
        </authorList>
    </citation>
    <scope>NUCLEOTIDE SEQUENCE [LARGE SCALE GENOMIC DNA]</scope>
    <source>
        <strain evidence="2 3">AV1</strain>
    </source>
</reference>
<evidence type="ECO:0000313" key="3">
    <source>
        <dbReference type="Proteomes" id="UP001330482"/>
    </source>
</evidence>